<evidence type="ECO:0000313" key="2">
    <source>
        <dbReference type="Proteomes" id="UP000041254"/>
    </source>
</evidence>
<evidence type="ECO:0000313" key="1">
    <source>
        <dbReference type="EMBL" id="CEL94001.1"/>
    </source>
</evidence>
<reference evidence="1 2" key="1">
    <citation type="submission" date="2014-11" db="EMBL/GenBank/DDBJ databases">
        <authorList>
            <person name="Zhu J."/>
            <person name="Qi W."/>
            <person name="Song R."/>
        </authorList>
    </citation>
    <scope>NUCLEOTIDE SEQUENCE [LARGE SCALE GENOMIC DNA]</scope>
</reference>
<organism evidence="1 2">
    <name type="scientific">Vitrella brassicaformis (strain CCMP3155)</name>
    <dbReference type="NCBI Taxonomy" id="1169540"/>
    <lineage>
        <taxon>Eukaryota</taxon>
        <taxon>Sar</taxon>
        <taxon>Alveolata</taxon>
        <taxon>Colpodellida</taxon>
        <taxon>Vitrellaceae</taxon>
        <taxon>Vitrella</taxon>
    </lineage>
</organism>
<dbReference type="AlphaFoldDB" id="A0A0G4EF22"/>
<dbReference type="Proteomes" id="UP000041254">
    <property type="component" value="Unassembled WGS sequence"/>
</dbReference>
<sequence>MGPPVLQLGENPIDKLGALCHHYLQTEGETAHTLTVVAAVYTTLVLRLMAAAESTRGCQIVIDHHPVGFWRVVIKGQKEFNHQYRINLALEGKLKPEFVHDHAAHSSSFNMSGGYDNRFFMAKLQGAVVGGPFFSPVGASAAKRYLRWLSRGFIQTEDGEMTQQKEDIGIAELNPMFEFPYCSPLRPDGGYHYYFMHKKRLHRLDNYAADTVSSHTRGLTDVERTTIQFPINNRPPQDGNTVPSDEEKAQVMERLRQVSPMSAHIYEIFGGDYGAIYNMPLEAAGERIIQVVDSYFTKKPMEWLTPDGAIQAGRFATIPTRF</sequence>
<dbReference type="EMBL" id="CDMY01000201">
    <property type="protein sequence ID" value="CEL94001.1"/>
    <property type="molecule type" value="Genomic_DNA"/>
</dbReference>
<dbReference type="PhylomeDB" id="A0A0G4EF22"/>
<dbReference type="VEuPathDB" id="CryptoDB:Vbra_20346"/>
<proteinExistence type="predicted"/>
<accession>A0A0G4EF22</accession>
<keyword evidence="2" id="KW-1185">Reference proteome</keyword>
<dbReference type="InParanoid" id="A0A0G4EF22"/>
<name>A0A0G4EF22_VITBC</name>
<gene>
    <name evidence="1" type="ORF">Vbra_20346</name>
</gene>
<protein>
    <submittedName>
        <fullName evidence="1">Uncharacterized protein</fullName>
    </submittedName>
</protein>